<protein>
    <submittedName>
        <fullName evidence="1">Uncharacterized protein</fullName>
    </submittedName>
</protein>
<evidence type="ECO:0000313" key="2">
    <source>
        <dbReference type="Proteomes" id="UP001274830"/>
    </source>
</evidence>
<name>A0AAE0WXG0_9PEZI</name>
<proteinExistence type="predicted"/>
<evidence type="ECO:0000313" key="1">
    <source>
        <dbReference type="EMBL" id="KAK3679912.1"/>
    </source>
</evidence>
<accession>A0AAE0WXG0</accession>
<comment type="caution">
    <text evidence="1">The sequence shown here is derived from an EMBL/GenBank/DDBJ whole genome shotgun (WGS) entry which is preliminary data.</text>
</comment>
<dbReference type="AlphaFoldDB" id="A0AAE0WXG0"/>
<sequence>MDYSYPNYTLLVNNSVTAEKPETKSDRHHFDPFLKIQRTHPQDLIFAFALPILEAYNNQDFFYEANPLLFEALSISPTLFYDIKSTSAVHLLVRSGLFIKVQLKLFCDLDLGWAAATVKVKDGDRWLRLGDFLRTLPEVKGQNWAQAALDEQWKSWRAVAESNAATKTSLSTTVTHKQTSFMSLAAETRKRIFLYAVAESIELRFTTPRQLEDGSYDSGDLVVEPLQYGTSANGLSILQGSQFQRKDDWTQIAALKPVQTNVLGFNKALRAEALEALWLDTTKVFRQLPGLEGRLYCNCAGIGCSGHRPKPDEWKEGYKQCVFDFDDDGVGKGMEECKKIVYG</sequence>
<keyword evidence="2" id="KW-1185">Reference proteome</keyword>
<reference evidence="1" key="1">
    <citation type="submission" date="2023-07" db="EMBL/GenBank/DDBJ databases">
        <title>Black Yeasts Isolated from many extreme environments.</title>
        <authorList>
            <person name="Coleine C."/>
            <person name="Stajich J.E."/>
            <person name="Selbmann L."/>
        </authorList>
    </citation>
    <scope>NUCLEOTIDE SEQUENCE</scope>
    <source>
        <strain evidence="1">CCFEE 5485</strain>
    </source>
</reference>
<gene>
    <name evidence="1" type="ORF">LTR78_000289</name>
</gene>
<dbReference type="EMBL" id="JAUTXT010000001">
    <property type="protein sequence ID" value="KAK3679912.1"/>
    <property type="molecule type" value="Genomic_DNA"/>
</dbReference>
<organism evidence="1 2">
    <name type="scientific">Recurvomyces mirabilis</name>
    <dbReference type="NCBI Taxonomy" id="574656"/>
    <lineage>
        <taxon>Eukaryota</taxon>
        <taxon>Fungi</taxon>
        <taxon>Dikarya</taxon>
        <taxon>Ascomycota</taxon>
        <taxon>Pezizomycotina</taxon>
        <taxon>Dothideomycetes</taxon>
        <taxon>Dothideomycetidae</taxon>
        <taxon>Mycosphaerellales</taxon>
        <taxon>Teratosphaeriaceae</taxon>
        <taxon>Recurvomyces</taxon>
    </lineage>
</organism>
<dbReference type="Proteomes" id="UP001274830">
    <property type="component" value="Unassembled WGS sequence"/>
</dbReference>